<protein>
    <submittedName>
        <fullName evidence="1">U3 small nucleolar RNA-associated protein 4</fullName>
    </submittedName>
</protein>
<dbReference type="GO" id="GO:0003723">
    <property type="term" value="F:RNA binding"/>
    <property type="evidence" value="ECO:0007669"/>
    <property type="project" value="TreeGrafter"/>
</dbReference>
<dbReference type="PANTHER" id="PTHR44163:SF1">
    <property type="entry name" value="U3 SMALL NUCLEOLAR RNA-ASSOCIATED PROTEIN 4 HOMOLOG"/>
    <property type="match status" value="1"/>
</dbReference>
<dbReference type="GO" id="GO:0000462">
    <property type="term" value="P:maturation of SSU-rRNA from tricistronic rRNA transcript (SSU-rRNA, 5.8S rRNA, LSU-rRNA)"/>
    <property type="evidence" value="ECO:0007669"/>
    <property type="project" value="InterPro"/>
</dbReference>
<dbReference type="GeneID" id="24425272"/>
<dbReference type="EMBL" id="LN871598">
    <property type="protein sequence ID" value="CTQ41229.1"/>
    <property type="molecule type" value="Genomic_DNA"/>
</dbReference>
<reference evidence="1 2" key="3">
    <citation type="journal article" date="2016" name="Sci. Rep.">
        <title>Genome-wide diversity and gene expression profiling of Babesia microti isolates identify polymorphic genes that mediate host-pathogen interactions.</title>
        <authorList>
            <person name="Silva J.C."/>
            <person name="Cornillot E."/>
            <person name="McCracken C."/>
            <person name="Usmani-Brown S."/>
            <person name="Dwivedi A."/>
            <person name="Ifeonu O.O."/>
            <person name="Crabtree J."/>
            <person name="Gotia H.T."/>
            <person name="Virji A.Z."/>
            <person name="Reynes C."/>
            <person name="Colinge J."/>
            <person name="Kumar V."/>
            <person name="Lawres L."/>
            <person name="Pazzi J.E."/>
            <person name="Pablo J.V."/>
            <person name="Hung C."/>
            <person name="Brancato J."/>
            <person name="Kumari P."/>
            <person name="Orvis J."/>
            <person name="Tretina K."/>
            <person name="Chibucos M."/>
            <person name="Ott S."/>
            <person name="Sadzewicz L."/>
            <person name="Sengamalay N."/>
            <person name="Shetty A.C."/>
            <person name="Su Q."/>
            <person name="Tallon L."/>
            <person name="Fraser C.M."/>
            <person name="Frutos R."/>
            <person name="Molina D.M."/>
            <person name="Krause P.J."/>
            <person name="Ben Mamoun C."/>
        </authorList>
    </citation>
    <scope>NUCLEOTIDE SEQUENCE [LARGE SCALE GENOMIC DNA]</scope>
    <source>
        <strain evidence="1 2">RI</strain>
    </source>
</reference>
<proteinExistence type="predicted"/>
<dbReference type="OrthoDB" id="8883818at2759"/>
<evidence type="ECO:0000313" key="2">
    <source>
        <dbReference type="Proteomes" id="UP000002899"/>
    </source>
</evidence>
<dbReference type="InterPro" id="IPR015943">
    <property type="entry name" value="WD40/YVTN_repeat-like_dom_sf"/>
</dbReference>
<dbReference type="Gene3D" id="2.130.10.10">
    <property type="entry name" value="YVTN repeat-like/Quinoprotein amine dehydrogenase"/>
    <property type="match status" value="2"/>
</dbReference>
<reference evidence="1 2" key="2">
    <citation type="journal article" date="2013" name="PLoS ONE">
        <title>Whole genome mapping and re-organization of the nuclear and mitochondrial genomes of Babesia microti isolates.</title>
        <authorList>
            <person name="Cornillot E."/>
            <person name="Dassouli A."/>
            <person name="Garg A."/>
            <person name="Pachikara N."/>
            <person name="Randazzo S."/>
            <person name="Depoix D."/>
            <person name="Carcy B."/>
            <person name="Delbecq S."/>
            <person name="Frutos R."/>
            <person name="Silva J.C."/>
            <person name="Sutton R."/>
            <person name="Krause P.J."/>
            <person name="Mamoun C.B."/>
        </authorList>
    </citation>
    <scope>NUCLEOTIDE SEQUENCE [LARGE SCALE GENOMIC DNA]</scope>
    <source>
        <strain evidence="1 2">RI</strain>
    </source>
</reference>
<dbReference type="AlphaFoldDB" id="A0A0K3ANC7"/>
<dbReference type="InterPro" id="IPR036322">
    <property type="entry name" value="WD40_repeat_dom_sf"/>
</dbReference>
<organism evidence="1 2">
    <name type="scientific">Babesia microti (strain RI)</name>
    <dbReference type="NCBI Taxonomy" id="1133968"/>
    <lineage>
        <taxon>Eukaryota</taxon>
        <taxon>Sar</taxon>
        <taxon>Alveolata</taxon>
        <taxon>Apicomplexa</taxon>
        <taxon>Aconoidasida</taxon>
        <taxon>Piroplasmida</taxon>
        <taxon>Babesiidae</taxon>
        <taxon>Babesia</taxon>
    </lineage>
</organism>
<sequence>MKRITLCRIYENSPEAVEAVSFSPCARFIAVARHLGSIQLLDASSFYVYATLPNIFIHGSANSIIWLSKTPSDSAYVDQVQRKLSQYHLVATGLHGLITYWDLESLMPLHTSQSYGGAIFSSAYSASQLRLYLACDDSTLRVFSLYKAQPQAKTPQPELVLVDVIKHAKGKILSVTLYDDVIFCGTCESTIYKHSGNSTVTMKLGRRGKSIQVWSLVYVTGDKILISGDSLGIIRFWDTSQCIEVRALEQHSADILCMAITLDQKTLYVGGVDMKLTTLAKDLAGDNWTVVSVRYPHKASIKALDVDPKFGRVVTGGEDCNLCLLKGLRDLSGLPHQIAKFLPLPSPTESSIDISINDSIVLCKGRTAVHVWALYDSEQMDGKPVKLATISLDKSEGDLTVASVAKIGTVTTEINTHVCVGNNMGIKLFKVTKEAIKKIDVSVTGTYCYCVKFTSEDHLLCSTIDKDTKRCHLINYSIKNGMINRHPMEQPVVRIEILSSVLVSLFCLSGSVIILDWEKWQVVELPDMNPPEIITTVCLFPSGNECYESSKIIAIGSDCTYYIFNLVTCLIETFNGKTFHKIPPGLLKVDDSLINFSVGTEKTLILQTCTSLMSFTPYSVGVSRGNDTIQRKSIANVIEESKKLRLGPPLLYEPRFKIISLEMASHIEDHREGNGVAADGTGGDVANCSALDMEYNSLCGWKTVRIEHLIQLVRRQEDFLAFQISSLDVDLQDRGCKYGMS</sequence>
<dbReference type="KEGG" id="bmic:BMR1_03g03145"/>
<dbReference type="GO" id="GO:0030686">
    <property type="term" value="C:90S preribosome"/>
    <property type="evidence" value="ECO:0007669"/>
    <property type="project" value="InterPro"/>
</dbReference>
<dbReference type="SUPFAM" id="SSF50978">
    <property type="entry name" value="WD40 repeat-like"/>
    <property type="match status" value="2"/>
</dbReference>
<reference evidence="1 2" key="1">
    <citation type="journal article" date="2012" name="Nucleic Acids Res.">
        <title>Sequencing of the smallest Apicomplexan genome from the human pathogen Babesia microti.</title>
        <authorList>
            <person name="Cornillot E."/>
            <person name="Hadj-Kaddour K."/>
            <person name="Dassouli A."/>
            <person name="Noel B."/>
            <person name="Ranwez V."/>
            <person name="Vacherie B."/>
            <person name="Augagneur Y."/>
            <person name="Bres V."/>
            <person name="Duclos A."/>
            <person name="Randazzo S."/>
            <person name="Carcy B."/>
            <person name="Debierre-Grockiego F."/>
            <person name="Delbecq S."/>
            <person name="Moubri-Menage K."/>
            <person name="Shams-Eldin H."/>
            <person name="Usmani-Brown S."/>
            <person name="Bringaud F."/>
            <person name="Wincker P."/>
            <person name="Vivares C.P."/>
            <person name="Schwarz R.T."/>
            <person name="Schetters T.P."/>
            <person name="Krause P.J."/>
            <person name="Gorenflot A."/>
            <person name="Berry V."/>
            <person name="Barbe V."/>
            <person name="Ben Mamoun C."/>
        </authorList>
    </citation>
    <scope>NUCLEOTIDE SEQUENCE [LARGE SCALE GENOMIC DNA]</scope>
    <source>
        <strain evidence="1 2">RI</strain>
    </source>
</reference>
<evidence type="ECO:0000313" key="1">
    <source>
        <dbReference type="EMBL" id="CTQ41229.1"/>
    </source>
</evidence>
<accession>A0A0K3ANC7</accession>
<name>A0A0K3ANC7_BABMR</name>
<dbReference type="InterPro" id="IPR046351">
    <property type="entry name" value="UTP4"/>
</dbReference>
<dbReference type="GO" id="GO:0032040">
    <property type="term" value="C:small-subunit processome"/>
    <property type="evidence" value="ECO:0007669"/>
    <property type="project" value="TreeGrafter"/>
</dbReference>
<dbReference type="RefSeq" id="XP_012649240.1">
    <property type="nucleotide sequence ID" value="XM_012793786.1"/>
</dbReference>
<dbReference type="OMA" id="QTTHNIF"/>
<gene>
    <name evidence="1" type="ORF">BMR1_03g03145</name>
</gene>
<dbReference type="VEuPathDB" id="PiroplasmaDB:BMR1_03g03145"/>
<dbReference type="GO" id="GO:0034455">
    <property type="term" value="C:t-UTP complex"/>
    <property type="evidence" value="ECO:0007669"/>
    <property type="project" value="TreeGrafter"/>
</dbReference>
<dbReference type="PANTHER" id="PTHR44163">
    <property type="entry name" value="U3 SMALL NUCLEOLAR RNA-ASSOCIATED PROTEIN 4 HOMOLOG"/>
    <property type="match status" value="1"/>
</dbReference>
<dbReference type="Proteomes" id="UP000002899">
    <property type="component" value="Chromosome III"/>
</dbReference>
<keyword evidence="2" id="KW-1185">Reference proteome</keyword>
<dbReference type="SMART" id="SM00320">
    <property type="entry name" value="WD40"/>
    <property type="match status" value="6"/>
</dbReference>
<dbReference type="InterPro" id="IPR001680">
    <property type="entry name" value="WD40_rpt"/>
</dbReference>